<dbReference type="SUPFAM" id="SSF75620">
    <property type="entry name" value="Release factor"/>
    <property type="match status" value="1"/>
</dbReference>
<keyword evidence="8" id="KW-1185">Reference proteome</keyword>
<dbReference type="Proteomes" id="UP000036403">
    <property type="component" value="Unassembled WGS sequence"/>
</dbReference>
<organism evidence="7 8">
    <name type="scientific">Lasius niger</name>
    <name type="common">Black garden ant</name>
    <dbReference type="NCBI Taxonomy" id="67767"/>
    <lineage>
        <taxon>Eukaryota</taxon>
        <taxon>Metazoa</taxon>
        <taxon>Ecdysozoa</taxon>
        <taxon>Arthropoda</taxon>
        <taxon>Hexapoda</taxon>
        <taxon>Insecta</taxon>
        <taxon>Pterygota</taxon>
        <taxon>Neoptera</taxon>
        <taxon>Endopterygota</taxon>
        <taxon>Hymenoptera</taxon>
        <taxon>Apocrita</taxon>
        <taxon>Aculeata</taxon>
        <taxon>Formicoidea</taxon>
        <taxon>Formicidae</taxon>
        <taxon>Formicinae</taxon>
        <taxon>Lasius</taxon>
        <taxon>Lasius</taxon>
    </lineage>
</organism>
<dbReference type="EMBL" id="LBMM01002773">
    <property type="protein sequence ID" value="KMQ94384.1"/>
    <property type="molecule type" value="Genomic_DNA"/>
</dbReference>
<evidence type="ECO:0000313" key="8">
    <source>
        <dbReference type="Proteomes" id="UP000036403"/>
    </source>
</evidence>
<keyword evidence="4" id="KW-0496">Mitochondrion</keyword>
<sequence length="227" mass="27108">MSRQSILKLYKDILRYGETLRFTNKGYFRHRIRVAFKDNKDLTDEAMVDFQLKKGMKLLEAKRVWIFVLCEMHFAYNYTFYKENHVHILINVSKDPQQNLLVNQPKSFKHYLDYSKVPKLDEADLEEQFIRGWGPGGQATNKTNNAVMLKHKPTGLIVKCHETRSLWDNKKRAREIMVTKLDNLLNKERSIEAQIRILEKKERAQQDYKRRKLAEMKKAFREREGLT</sequence>
<dbReference type="PANTHER" id="PTHR46203:SF1">
    <property type="entry name" value="MITOCHONDRIAL TRANSLATION RELEASE FACTOR IN RESCUE"/>
    <property type="match status" value="1"/>
</dbReference>
<gene>
    <name evidence="7" type="ORF">RF55_5471</name>
</gene>
<dbReference type="InterPro" id="IPR000352">
    <property type="entry name" value="Pep_chain_release_fac_I"/>
</dbReference>
<comment type="similarity">
    <text evidence="2">Belongs to the prokaryotic/mitochondrial release factor family.</text>
</comment>
<feature type="domain" description="Complex 1 LYR protein" evidence="6">
    <location>
        <begin position="5"/>
        <end position="60"/>
    </location>
</feature>
<dbReference type="Gene3D" id="3.30.160.20">
    <property type="match status" value="1"/>
</dbReference>
<accession>A0A0J7KVU4</accession>
<protein>
    <submittedName>
        <fullName evidence="7">Putative peptide chain release factor c12orf65 mitochondrial-like protein</fullName>
    </submittedName>
</protein>
<keyword evidence="3" id="KW-0809">Transit peptide</keyword>
<proteinExistence type="inferred from homology"/>
<comment type="caution">
    <text evidence="7">The sequence shown here is derived from an EMBL/GenBank/DDBJ whole genome shotgun (WGS) entry which is preliminary data.</text>
</comment>
<dbReference type="InterPro" id="IPR052405">
    <property type="entry name" value="Mito_Transl_Release_Factor"/>
</dbReference>
<name>A0A0J7KVU4_LASNI</name>
<dbReference type="Pfam" id="PF05347">
    <property type="entry name" value="Complex1_LYR"/>
    <property type="match status" value="1"/>
</dbReference>
<feature type="domain" description="Prokaryotic-type class I peptide chain release factors" evidence="5">
    <location>
        <begin position="119"/>
        <end position="216"/>
    </location>
</feature>
<dbReference type="GO" id="GO:0003747">
    <property type="term" value="F:translation release factor activity"/>
    <property type="evidence" value="ECO:0007669"/>
    <property type="project" value="InterPro"/>
</dbReference>
<dbReference type="InterPro" id="IPR008011">
    <property type="entry name" value="Complex1_LYR_dom"/>
</dbReference>
<dbReference type="Pfam" id="PF00472">
    <property type="entry name" value="RF-1"/>
    <property type="match status" value="1"/>
</dbReference>
<dbReference type="PANTHER" id="PTHR46203">
    <property type="entry name" value="PROBABLE PEPTIDE CHAIN RELEASE FACTOR C12ORF65"/>
    <property type="match status" value="1"/>
</dbReference>
<dbReference type="AlphaFoldDB" id="A0A0J7KVU4"/>
<evidence type="ECO:0000256" key="3">
    <source>
        <dbReference type="ARBA" id="ARBA00022946"/>
    </source>
</evidence>
<evidence type="ECO:0000259" key="5">
    <source>
        <dbReference type="Pfam" id="PF00472"/>
    </source>
</evidence>
<dbReference type="InterPro" id="IPR045853">
    <property type="entry name" value="Pep_chain_release_fac_I_sf"/>
</dbReference>
<evidence type="ECO:0000259" key="6">
    <source>
        <dbReference type="Pfam" id="PF05347"/>
    </source>
</evidence>
<evidence type="ECO:0000256" key="1">
    <source>
        <dbReference type="ARBA" id="ARBA00004173"/>
    </source>
</evidence>
<evidence type="ECO:0000313" key="7">
    <source>
        <dbReference type="EMBL" id="KMQ94384.1"/>
    </source>
</evidence>
<reference evidence="7 8" key="1">
    <citation type="submission" date="2015-04" db="EMBL/GenBank/DDBJ databases">
        <title>Lasius niger genome sequencing.</title>
        <authorList>
            <person name="Konorov E.A."/>
            <person name="Nikitin M.A."/>
            <person name="Kirill M.V."/>
            <person name="Chang P."/>
        </authorList>
    </citation>
    <scope>NUCLEOTIDE SEQUENCE [LARGE SCALE GENOMIC DNA]</scope>
    <source>
        <tissue evidence="7">Whole</tissue>
    </source>
</reference>
<dbReference type="OrthoDB" id="277888at2759"/>
<dbReference type="PaxDb" id="67767-A0A0J7KVU4"/>
<dbReference type="GO" id="GO:0005739">
    <property type="term" value="C:mitochondrion"/>
    <property type="evidence" value="ECO:0007669"/>
    <property type="project" value="UniProtKB-SubCell"/>
</dbReference>
<evidence type="ECO:0000256" key="2">
    <source>
        <dbReference type="ARBA" id="ARBA00010835"/>
    </source>
</evidence>
<evidence type="ECO:0000256" key="4">
    <source>
        <dbReference type="ARBA" id="ARBA00023128"/>
    </source>
</evidence>
<comment type="subcellular location">
    <subcellularLocation>
        <location evidence="1">Mitochondrion</location>
    </subcellularLocation>
</comment>